<dbReference type="InterPro" id="IPR011990">
    <property type="entry name" value="TPR-like_helical_dom_sf"/>
</dbReference>
<keyword evidence="2" id="KW-0812">Transmembrane</keyword>
<evidence type="ECO:0000313" key="5">
    <source>
        <dbReference type="Proteomes" id="UP000198034"/>
    </source>
</evidence>
<dbReference type="GO" id="GO:0016740">
    <property type="term" value="F:transferase activity"/>
    <property type="evidence" value="ECO:0007669"/>
    <property type="project" value="UniProtKB-KW"/>
</dbReference>
<dbReference type="EMBL" id="MTCY01000006">
    <property type="protein sequence ID" value="OWP79175.1"/>
    <property type="molecule type" value="Genomic_DNA"/>
</dbReference>
<keyword evidence="2" id="KW-1133">Transmembrane helix</keyword>
<evidence type="ECO:0000313" key="4">
    <source>
        <dbReference type="EMBL" id="OWP79175.1"/>
    </source>
</evidence>
<feature type="transmembrane region" description="Helical" evidence="2">
    <location>
        <begin position="7"/>
        <end position="26"/>
    </location>
</feature>
<dbReference type="InterPro" id="IPR005079">
    <property type="entry name" value="Peptidase_C45_hydrolase"/>
</dbReference>
<keyword evidence="1" id="KW-0802">TPR repeat</keyword>
<dbReference type="Proteomes" id="UP000198034">
    <property type="component" value="Unassembled WGS sequence"/>
</dbReference>
<keyword evidence="2" id="KW-0472">Membrane</keyword>
<dbReference type="InterPro" id="IPR019734">
    <property type="entry name" value="TPR_rpt"/>
</dbReference>
<evidence type="ECO:0000259" key="3">
    <source>
        <dbReference type="Pfam" id="PF03417"/>
    </source>
</evidence>
<dbReference type="Gene3D" id="3.60.60.10">
    <property type="entry name" value="Penicillin V Acylase, Chain A"/>
    <property type="match status" value="1"/>
</dbReference>
<dbReference type="PANTHER" id="PTHR35190">
    <property type="entry name" value="PROTEIN DCD1B"/>
    <property type="match status" value="1"/>
</dbReference>
<organism evidence="4 5">
    <name type="scientific">Flavobacterium columnare</name>
    <dbReference type="NCBI Taxonomy" id="996"/>
    <lineage>
        <taxon>Bacteria</taxon>
        <taxon>Pseudomonadati</taxon>
        <taxon>Bacteroidota</taxon>
        <taxon>Flavobacteriia</taxon>
        <taxon>Flavobacteriales</taxon>
        <taxon>Flavobacteriaceae</taxon>
        <taxon>Flavobacterium</taxon>
    </lineage>
</organism>
<dbReference type="PROSITE" id="PS50005">
    <property type="entry name" value="TPR"/>
    <property type="match status" value="1"/>
</dbReference>
<accession>A0A246GD14</accession>
<dbReference type="PANTHER" id="PTHR35190:SF2">
    <property type="entry name" value="PROTEIN DCD1B"/>
    <property type="match status" value="1"/>
</dbReference>
<evidence type="ECO:0000256" key="2">
    <source>
        <dbReference type="SAM" id="Phobius"/>
    </source>
</evidence>
<keyword evidence="4" id="KW-0808">Transferase</keyword>
<protein>
    <submittedName>
        <fullName evidence="4">Acyl-CoA--6-aminopenicillanic acid acyl-transferase</fullName>
    </submittedName>
</protein>
<comment type="caution">
    <text evidence="4">The sequence shown here is derived from an EMBL/GenBank/DDBJ whole genome shotgun (WGS) entry which is preliminary data.</text>
</comment>
<dbReference type="Pfam" id="PF03417">
    <property type="entry name" value="AAT"/>
    <property type="match status" value="1"/>
</dbReference>
<feature type="domain" description="Peptidase C45 hydrolase" evidence="3">
    <location>
        <begin position="187"/>
        <end position="417"/>
    </location>
</feature>
<dbReference type="InterPro" id="IPR047794">
    <property type="entry name" value="C45_proenzyme-like"/>
</dbReference>
<feature type="repeat" description="TPR" evidence="1">
    <location>
        <begin position="500"/>
        <end position="533"/>
    </location>
</feature>
<evidence type="ECO:0000256" key="1">
    <source>
        <dbReference type="PROSITE-ProRule" id="PRU00339"/>
    </source>
</evidence>
<proteinExistence type="predicted"/>
<dbReference type="PROSITE" id="PS51257">
    <property type="entry name" value="PROKAR_LIPOPROTEIN"/>
    <property type="match status" value="1"/>
</dbReference>
<gene>
    <name evidence="4" type="ORF">BWK62_03405</name>
</gene>
<name>A0A246GD14_9FLAO</name>
<sequence length="552" mass="63712">MNRLREYIFFIFFFLIFYSCGINKSVHHLPLNLPKKSDKVSVIHVSDTLIIHKQGYLVKNPHKIWELHVKGTPSQLGLLSGALAEKLIKKQERIFFNKLAEIIPSTFRQKLLRTVLKWYNRKLYLNVKEEYKTEIYGLSQYSDTTFNYVASPYLRSLYLHGAHDIGHAMQDLALVGCSSLAVWGDKTEDGQLLIGRNLDFYAGDDFAKDKLITFVNPEQGIPFVSVSWAGMIGVFSGMNKEGLTVTINAAKSKIPLAAKTPISLLTREILQYATTIEEAVKIAKEKPVFVSESILVSSAKDKKAVVIEVSPNNFGIYNVENANSLVCSNHFQSSAYQNDKRNNKHIRESHSLYRMQRMQELIANQDKITPYKMAEILRNKEGLKGISIGYGNEKSINQLLSHHAVIFKPESRIMWISTNPYQLGEFIAYDLNKVFDQQNQKEANLPELTIPKDSFLESEAYRNYELYRKYDQLINNAINGDQLLEFNFIKKYQDLNPNLWSVYYKIGIYQYKHRLYKEALYNFEKALTLEITTLVDKNKVQKYLRKTKEKLS</sequence>
<dbReference type="AlphaFoldDB" id="A0A246GD14"/>
<dbReference type="InterPro" id="IPR047803">
    <property type="entry name" value="DCD1A/B-like"/>
</dbReference>
<reference evidence="4 5" key="1">
    <citation type="journal article" date="2017" name="Infect. Genet. Evol.">
        <title>Comparative genome analysis of fish pathogen Flavobacterium columnare reveals extensive sequence diversity within the species.</title>
        <authorList>
            <person name="Kayansamruaj P."/>
            <person name="Dong H.T."/>
            <person name="Hirono I."/>
            <person name="Kondo H."/>
            <person name="Senapin S."/>
            <person name="Rodkhum C."/>
        </authorList>
    </citation>
    <scope>NUCLEOTIDE SEQUENCE [LARGE SCALE GENOMIC DNA]</scope>
    <source>
        <strain evidence="4 5">1214</strain>
    </source>
</reference>
<dbReference type="SUPFAM" id="SSF48452">
    <property type="entry name" value="TPR-like"/>
    <property type="match status" value="1"/>
</dbReference>
<dbReference type="NCBIfam" id="NF040521">
    <property type="entry name" value="C45_proenzyme"/>
    <property type="match status" value="1"/>
</dbReference>